<dbReference type="InterPro" id="IPR009061">
    <property type="entry name" value="DNA-bd_dom_put_sf"/>
</dbReference>
<sequence>MKTITVIARQFGLSRSTLLYYDRIGLLSPSYRTHAEARLYSAADEARLARIVTFREAGIPLETIKTILAAPLPAKVNRALESRLREIQQQIDGCRGQQRFIVELLKEAVLRGEGPARTRDQWVELLHACAFSEADMQAWHADMERKNPAGHARFLRKIGLSAVEIERVQVLSRTAWAPAGQLAASASSARPKRRL</sequence>
<dbReference type="eggNOG" id="COG0789">
    <property type="taxonomic scope" value="Bacteria"/>
</dbReference>
<dbReference type="GO" id="GO:0003677">
    <property type="term" value="F:DNA binding"/>
    <property type="evidence" value="ECO:0007669"/>
    <property type="project" value="UniProtKB-KW"/>
</dbReference>
<evidence type="ECO:0000313" key="4">
    <source>
        <dbReference type="Proteomes" id="UP000007013"/>
    </source>
</evidence>
<dbReference type="SMART" id="SM00422">
    <property type="entry name" value="HTH_MERR"/>
    <property type="match status" value="1"/>
</dbReference>
<dbReference type="GO" id="GO:0003700">
    <property type="term" value="F:DNA-binding transcription factor activity"/>
    <property type="evidence" value="ECO:0007669"/>
    <property type="project" value="InterPro"/>
</dbReference>
<dbReference type="HOGENOM" id="CLU_060077_2_2_0"/>
<dbReference type="InterPro" id="IPR047057">
    <property type="entry name" value="MerR_fam"/>
</dbReference>
<feature type="domain" description="HTH merR-type" evidence="2">
    <location>
        <begin position="1"/>
        <end position="70"/>
    </location>
</feature>
<dbReference type="Gene3D" id="1.10.1660.10">
    <property type="match status" value="1"/>
</dbReference>
<keyword evidence="4" id="KW-1185">Reference proteome</keyword>
<dbReference type="Proteomes" id="UP000007013">
    <property type="component" value="Chromosome"/>
</dbReference>
<name>B1ZYX1_OPITP</name>
<reference evidence="3 4" key="1">
    <citation type="journal article" date="2011" name="J. Bacteriol.">
        <title>Genome sequence of the verrucomicrobium Opitutus terrae PB90-1, an abundant inhabitant of rice paddy soil ecosystems.</title>
        <authorList>
            <person name="van Passel M.W."/>
            <person name="Kant R."/>
            <person name="Palva A."/>
            <person name="Copeland A."/>
            <person name="Lucas S."/>
            <person name="Lapidus A."/>
            <person name="Glavina del Rio T."/>
            <person name="Pitluck S."/>
            <person name="Goltsman E."/>
            <person name="Clum A."/>
            <person name="Sun H."/>
            <person name="Schmutz J."/>
            <person name="Larimer F.W."/>
            <person name="Land M.L."/>
            <person name="Hauser L."/>
            <person name="Kyrpides N."/>
            <person name="Mikhailova N."/>
            <person name="Richardson P.P."/>
            <person name="Janssen P.H."/>
            <person name="de Vos W.M."/>
            <person name="Smidt H."/>
        </authorList>
    </citation>
    <scope>NUCLEOTIDE SEQUENCE [LARGE SCALE GENOMIC DNA]</scope>
    <source>
        <strain evidence="4">DSM 11246 / JCM 15787 / PB90-1</strain>
    </source>
</reference>
<keyword evidence="1" id="KW-0238">DNA-binding</keyword>
<dbReference type="EMBL" id="CP001032">
    <property type="protein sequence ID" value="ACB76294.1"/>
    <property type="molecule type" value="Genomic_DNA"/>
</dbReference>
<protein>
    <submittedName>
        <fullName evidence="3">Transcriptional regulator, MerR family</fullName>
    </submittedName>
</protein>
<evidence type="ECO:0000313" key="3">
    <source>
        <dbReference type="EMBL" id="ACB76294.1"/>
    </source>
</evidence>
<proteinExistence type="predicted"/>
<evidence type="ECO:0000256" key="1">
    <source>
        <dbReference type="ARBA" id="ARBA00023125"/>
    </source>
</evidence>
<dbReference type="PROSITE" id="PS50937">
    <property type="entry name" value="HTH_MERR_2"/>
    <property type="match status" value="1"/>
</dbReference>
<accession>B1ZYX1</accession>
<dbReference type="STRING" id="452637.Oter_3014"/>
<gene>
    <name evidence="3" type="ordered locus">Oter_3014</name>
</gene>
<dbReference type="Pfam" id="PF13411">
    <property type="entry name" value="MerR_1"/>
    <property type="match status" value="1"/>
</dbReference>
<dbReference type="PANTHER" id="PTHR30204:SF90">
    <property type="entry name" value="HTH-TYPE TRANSCRIPTIONAL ACTIVATOR MTA"/>
    <property type="match status" value="1"/>
</dbReference>
<dbReference type="KEGG" id="ote:Oter_3014"/>
<dbReference type="OrthoDB" id="9777497at2"/>
<dbReference type="RefSeq" id="WP_012375823.1">
    <property type="nucleotide sequence ID" value="NC_010571.1"/>
</dbReference>
<dbReference type="PANTHER" id="PTHR30204">
    <property type="entry name" value="REDOX-CYCLING DRUG-SENSING TRANSCRIPTIONAL ACTIVATOR SOXR"/>
    <property type="match status" value="1"/>
</dbReference>
<organism evidence="3 4">
    <name type="scientific">Opitutus terrae (strain DSM 11246 / JCM 15787 / PB90-1)</name>
    <dbReference type="NCBI Taxonomy" id="452637"/>
    <lineage>
        <taxon>Bacteria</taxon>
        <taxon>Pseudomonadati</taxon>
        <taxon>Verrucomicrobiota</taxon>
        <taxon>Opitutia</taxon>
        <taxon>Opitutales</taxon>
        <taxon>Opitutaceae</taxon>
        <taxon>Opitutus</taxon>
    </lineage>
</organism>
<dbReference type="AlphaFoldDB" id="B1ZYX1"/>
<dbReference type="InterPro" id="IPR000551">
    <property type="entry name" value="MerR-type_HTH_dom"/>
</dbReference>
<evidence type="ECO:0000259" key="2">
    <source>
        <dbReference type="PROSITE" id="PS50937"/>
    </source>
</evidence>
<dbReference type="SUPFAM" id="SSF46955">
    <property type="entry name" value="Putative DNA-binding domain"/>
    <property type="match status" value="1"/>
</dbReference>